<feature type="compositionally biased region" description="Low complexity" evidence="1">
    <location>
        <begin position="548"/>
        <end position="564"/>
    </location>
</feature>
<keyword evidence="2" id="KW-0472">Membrane</keyword>
<feature type="compositionally biased region" description="Polar residues" evidence="1">
    <location>
        <begin position="575"/>
        <end position="584"/>
    </location>
</feature>
<sequence length="984" mass="97161">MRLPTQLPFGIICILFTHCARVTAVCPTLPCDEIAPVYAVDNAPLVSGPLTSAPAGKDPAVNVPISSTTPTAANSPALRVPVVSSTPPAAIPSTSSTPSPVLPPTTTSSTAPTSIPSLIPSAATPTSTPSAGPTVVSSPWPSTGVPTVTPPSIMAASSNATSPVTQSTAASYISSAASSSSASATVPASITQCGNCRVLANQVQVYYWPTASVKNNCARGASINPFQTGVPYASNASRIPALATQVTNGPTAVLEGHTFTFPSLYVSVIGGISVSDSCGLLGSVHTNPAPVAVQAITTASYANWPSTCRPQGLNAEAVIDTLALSDLACPTWGLSNPFTTSCDGSTYLTATYGEPYNPVILVPTELMSIDPAWGACTTNTADALLTLPCGIYDPPKTLQTATALVPGGDLNDPPTSEATSVSQAADTLQQAHALAPSVTPVNDPPTQTALKAEPADTGSPSLPKPTTVPSSAGSDPSEDPSKDVSDPNGASDPADILKLDPLASSTKQTDDPGQSSSVQPGAPAPAPDPQTSAMSSPGPNASDDHANSDLNSSESDSSDGPSQNGSHQKEASAPASESQVSDPNDQPAVPQAPTTINLGGEAPSTQGLGAFINGALGGGSAPAPSSAPSPAFTPHAITALGQTLSITDPSAVAIAGKTLSVGGPAHTSDGKYYSLAPSGNLIAGTLAPIPGPSSPPVLSVAGSKYTANAASQFVVAGQTLTPGGQITVASTPISLHPSADVAVVGGSTQVLTTPAPSPDPAVLTFAGSTYTADAASQFVVAGQTLSPGGQIRVASTLISLAPSASVAVVGTSTQSLATAPAPLAAEAPVLKWDGSAYTADASSDFVIASQTLTPGGIITLLGTPIRLAPGAADALIGTSTQSLAPADVFTLAGQLLTANPSGFAIAGTTVLPGGSGVTVSGTPVRLESGGTLLVGNGSLVLPTPGPGAGVGVFEGGQGKRASPRTAWFVAYTILGTFLGAFFFG</sequence>
<dbReference type="OrthoDB" id="3944128at2759"/>
<feature type="transmembrane region" description="Helical" evidence="2">
    <location>
        <begin position="966"/>
        <end position="983"/>
    </location>
</feature>
<feature type="compositionally biased region" description="Polar residues" evidence="1">
    <location>
        <begin position="530"/>
        <end position="539"/>
    </location>
</feature>
<feature type="compositionally biased region" description="Polar residues" evidence="1">
    <location>
        <begin position="592"/>
        <end position="607"/>
    </location>
</feature>
<evidence type="ECO:0000313" key="5">
    <source>
        <dbReference type="Proteomes" id="UP000578531"/>
    </source>
</evidence>
<keyword evidence="2" id="KW-1133">Transmembrane helix</keyword>
<protein>
    <submittedName>
        <fullName evidence="4">Uncharacterized protein</fullName>
    </submittedName>
</protein>
<feature type="region of interest" description="Disordered" evidence="1">
    <location>
        <begin position="85"/>
        <end position="143"/>
    </location>
</feature>
<evidence type="ECO:0000256" key="2">
    <source>
        <dbReference type="SAM" id="Phobius"/>
    </source>
</evidence>
<comment type="caution">
    <text evidence="4">The sequence shown here is derived from an EMBL/GenBank/DDBJ whole genome shotgun (WGS) entry which is preliminary data.</text>
</comment>
<feature type="compositionally biased region" description="Polar residues" evidence="1">
    <location>
        <begin position="503"/>
        <end position="519"/>
    </location>
</feature>
<dbReference type="GeneID" id="59283147"/>
<reference evidence="4 5" key="1">
    <citation type="journal article" date="2020" name="Genomics">
        <title>Complete, high-quality genomes from long-read metagenomic sequencing of two wolf lichen thalli reveals enigmatic genome architecture.</title>
        <authorList>
            <person name="McKenzie S.K."/>
            <person name="Walston R.F."/>
            <person name="Allen J.L."/>
        </authorList>
    </citation>
    <scope>NUCLEOTIDE SEQUENCE [LARGE SCALE GENOMIC DNA]</scope>
    <source>
        <strain evidence="4">WasteWater2</strain>
    </source>
</reference>
<dbReference type="Proteomes" id="UP000578531">
    <property type="component" value="Unassembled WGS sequence"/>
</dbReference>
<keyword evidence="2" id="KW-0812">Transmembrane</keyword>
<feature type="signal peptide" evidence="3">
    <location>
        <begin position="1"/>
        <end position="24"/>
    </location>
</feature>
<feature type="region of interest" description="Disordered" evidence="1">
    <location>
        <begin position="403"/>
        <end position="613"/>
    </location>
</feature>
<name>A0A8H6G5L5_9LECA</name>
<accession>A0A8H6G5L5</accession>
<gene>
    <name evidence="4" type="ORF">HO173_001473</name>
</gene>
<feature type="compositionally biased region" description="Polar residues" evidence="1">
    <location>
        <begin position="413"/>
        <end position="430"/>
    </location>
</feature>
<evidence type="ECO:0000256" key="1">
    <source>
        <dbReference type="SAM" id="MobiDB-lite"/>
    </source>
</evidence>
<keyword evidence="3" id="KW-0732">Signal</keyword>
<evidence type="ECO:0000313" key="4">
    <source>
        <dbReference type="EMBL" id="KAF6240800.1"/>
    </source>
</evidence>
<keyword evidence="5" id="KW-1185">Reference proteome</keyword>
<evidence type="ECO:0000256" key="3">
    <source>
        <dbReference type="SAM" id="SignalP"/>
    </source>
</evidence>
<dbReference type="RefSeq" id="XP_037170059.1">
    <property type="nucleotide sequence ID" value="XM_037303412.1"/>
</dbReference>
<proteinExistence type="predicted"/>
<dbReference type="EMBL" id="JACCJC010000003">
    <property type="protein sequence ID" value="KAF6240800.1"/>
    <property type="molecule type" value="Genomic_DNA"/>
</dbReference>
<dbReference type="AlphaFoldDB" id="A0A8H6G5L5"/>
<organism evidence="4 5">
    <name type="scientific">Letharia columbiana</name>
    <dbReference type="NCBI Taxonomy" id="112416"/>
    <lineage>
        <taxon>Eukaryota</taxon>
        <taxon>Fungi</taxon>
        <taxon>Dikarya</taxon>
        <taxon>Ascomycota</taxon>
        <taxon>Pezizomycotina</taxon>
        <taxon>Lecanoromycetes</taxon>
        <taxon>OSLEUM clade</taxon>
        <taxon>Lecanoromycetidae</taxon>
        <taxon>Lecanorales</taxon>
        <taxon>Lecanorineae</taxon>
        <taxon>Parmeliaceae</taxon>
        <taxon>Letharia</taxon>
    </lineage>
</organism>
<feature type="chain" id="PRO_5034031545" evidence="3">
    <location>
        <begin position="25"/>
        <end position="984"/>
    </location>
</feature>